<dbReference type="PROSITE" id="PS50903">
    <property type="entry name" value="RUBREDOXIN_LIKE"/>
    <property type="match status" value="1"/>
</dbReference>
<reference evidence="11 14" key="2">
    <citation type="submission" date="2019-04" db="EMBL/GenBank/DDBJ databases">
        <title>Isolation and culture of sulfate reducing bacteria from the cold seep of the South China Sea.</title>
        <authorList>
            <person name="Sun C."/>
            <person name="Liu R."/>
        </authorList>
    </citation>
    <scope>NUCLEOTIDE SEQUENCE [LARGE SCALE GENOMIC DNA]</scope>
    <source>
        <strain evidence="11 14">CS1</strain>
    </source>
</reference>
<dbReference type="PROSITE" id="PS50905">
    <property type="entry name" value="FERRITIN_LIKE"/>
    <property type="match status" value="1"/>
</dbReference>
<dbReference type="Proteomes" id="UP000434052">
    <property type="component" value="Unassembled WGS sequence"/>
</dbReference>
<comment type="subunit">
    <text evidence="7">Homodimer. Possesses two rubredoxin-like centers and two non-sulfur oxo-bridged di-iron centers per dimer.</text>
</comment>
<dbReference type="AlphaFoldDB" id="A0A6P1ZBI9"/>
<evidence type="ECO:0000256" key="2">
    <source>
        <dbReference type="ARBA" id="ARBA00022448"/>
    </source>
</evidence>
<name>A0A6P1ZBI9_9BACT</name>
<feature type="domain" description="Ferritin-like diiron" evidence="10">
    <location>
        <begin position="6"/>
        <end position="149"/>
    </location>
</feature>
<dbReference type="GO" id="GO:0005506">
    <property type="term" value="F:iron ion binding"/>
    <property type="evidence" value="ECO:0007669"/>
    <property type="project" value="InterPro"/>
</dbReference>
<dbReference type="SUPFAM" id="SSF47240">
    <property type="entry name" value="Ferritin-like"/>
    <property type="match status" value="1"/>
</dbReference>
<reference evidence="12 13" key="1">
    <citation type="submission" date="2018-06" db="EMBL/GenBank/DDBJ databases">
        <title>Complete genome of Desulfovibrio marinus P48SEP.</title>
        <authorList>
            <person name="Crispim J.S."/>
            <person name="Vidigal P.M.P."/>
            <person name="Silva L.C.F."/>
            <person name="Araujo L.C."/>
            <person name="Laguardia C.N."/>
            <person name="Dias R.S."/>
            <person name="Sousa M.P."/>
            <person name="Paula S.O."/>
            <person name="Silva C."/>
        </authorList>
    </citation>
    <scope>NUCLEOTIDE SEQUENCE [LARGE SCALE GENOMIC DNA]</scope>
    <source>
        <strain evidence="12 13">P48SEP</strain>
    </source>
</reference>
<keyword evidence="2" id="KW-0813">Transport</keyword>
<dbReference type="FunFam" id="2.20.28.10:FF:000018">
    <property type="entry name" value="Rubrerythrin"/>
    <property type="match status" value="1"/>
</dbReference>
<dbReference type="InterPro" id="IPR048574">
    <property type="entry name" value="RUBY_RBDX"/>
</dbReference>
<dbReference type="PANTHER" id="PTHR43865">
    <property type="entry name" value="RUBRERYTHRIN-RELATED"/>
    <property type="match status" value="1"/>
</dbReference>
<dbReference type="NCBIfam" id="NF045767">
    <property type="entry name" value="RuberyRbr"/>
    <property type="match status" value="1"/>
</dbReference>
<dbReference type="EMBL" id="CP039543">
    <property type="protein sequence ID" value="QJT11003.1"/>
    <property type="molecule type" value="Genomic_DNA"/>
</dbReference>
<accession>A0A6P1ZBI9</accession>
<keyword evidence="3" id="KW-0479">Metal-binding</keyword>
<dbReference type="SUPFAM" id="SSF57802">
    <property type="entry name" value="Rubredoxin-like"/>
    <property type="match status" value="1"/>
</dbReference>
<dbReference type="InterPro" id="IPR024934">
    <property type="entry name" value="Rubredoxin-like_dom"/>
</dbReference>
<evidence type="ECO:0000256" key="4">
    <source>
        <dbReference type="ARBA" id="ARBA00022982"/>
    </source>
</evidence>
<keyword evidence="4" id="KW-0249">Electron transport</keyword>
<dbReference type="Pfam" id="PF21349">
    <property type="entry name" value="RUBY_RBDX"/>
    <property type="match status" value="1"/>
</dbReference>
<keyword evidence="14" id="KW-1185">Reference proteome</keyword>
<evidence type="ECO:0000256" key="7">
    <source>
        <dbReference type="ARBA" id="ARBA00063441"/>
    </source>
</evidence>
<evidence type="ECO:0000313" key="11">
    <source>
        <dbReference type="EMBL" id="QJT11003.1"/>
    </source>
</evidence>
<dbReference type="PANTHER" id="PTHR43865:SF1">
    <property type="entry name" value="RUBRERYTHRIN-RELATED"/>
    <property type="match status" value="1"/>
</dbReference>
<evidence type="ECO:0000313" key="12">
    <source>
        <dbReference type="EMBL" id="TVM31378.1"/>
    </source>
</evidence>
<evidence type="ECO:0000256" key="3">
    <source>
        <dbReference type="ARBA" id="ARBA00022723"/>
    </source>
</evidence>
<evidence type="ECO:0000259" key="10">
    <source>
        <dbReference type="PROSITE" id="PS50905"/>
    </source>
</evidence>
<dbReference type="Gene3D" id="1.20.1260.10">
    <property type="match status" value="1"/>
</dbReference>
<evidence type="ECO:0000256" key="1">
    <source>
        <dbReference type="ARBA" id="ARBA00001965"/>
    </source>
</evidence>
<evidence type="ECO:0000256" key="5">
    <source>
        <dbReference type="ARBA" id="ARBA00023004"/>
    </source>
</evidence>
<dbReference type="GO" id="GO:0016491">
    <property type="term" value="F:oxidoreductase activity"/>
    <property type="evidence" value="ECO:0007669"/>
    <property type="project" value="InterPro"/>
</dbReference>
<evidence type="ECO:0000256" key="6">
    <source>
        <dbReference type="ARBA" id="ARBA00055868"/>
    </source>
</evidence>
<dbReference type="Gene3D" id="2.20.28.10">
    <property type="match status" value="1"/>
</dbReference>
<evidence type="ECO:0000313" key="14">
    <source>
        <dbReference type="Proteomes" id="UP000503251"/>
    </source>
</evidence>
<dbReference type="Proteomes" id="UP000503251">
    <property type="component" value="Chromosome"/>
</dbReference>
<proteinExistence type="predicted"/>
<dbReference type="InterPro" id="IPR009040">
    <property type="entry name" value="Ferritin-like_diiron"/>
</dbReference>
<feature type="domain" description="Rubredoxin-like" evidence="9">
    <location>
        <begin position="156"/>
        <end position="190"/>
    </location>
</feature>
<comment type="function">
    <text evidence="6">May provide oxidative stress protection via catalytic reduction of intracellular hydrogen peroxide.</text>
</comment>
<protein>
    <recommendedName>
        <fullName evidence="8">Rubrerythrin</fullName>
    </recommendedName>
</protein>
<dbReference type="InterPro" id="IPR052364">
    <property type="entry name" value="Rubrerythrin"/>
</dbReference>
<dbReference type="InterPro" id="IPR009078">
    <property type="entry name" value="Ferritin-like_SF"/>
</dbReference>
<gene>
    <name evidence="12" type="ORF">DQK91_18450</name>
    <name evidence="11" type="ORF">E8L03_19720</name>
</gene>
<comment type="cofactor">
    <cofactor evidence="1">
        <name>Fe(3+)</name>
        <dbReference type="ChEBI" id="CHEBI:29034"/>
    </cofactor>
</comment>
<keyword evidence="5" id="KW-0408">Iron</keyword>
<organism evidence="12 13">
    <name type="scientific">Oceanidesulfovibrio marinus</name>
    <dbReference type="NCBI Taxonomy" id="370038"/>
    <lineage>
        <taxon>Bacteria</taxon>
        <taxon>Pseudomonadati</taxon>
        <taxon>Thermodesulfobacteriota</taxon>
        <taxon>Desulfovibrionia</taxon>
        <taxon>Desulfovibrionales</taxon>
        <taxon>Desulfovibrionaceae</taxon>
        <taxon>Oceanidesulfovibrio</taxon>
    </lineage>
</organism>
<dbReference type="RefSeq" id="WP_144306879.1">
    <property type="nucleotide sequence ID" value="NZ_CP039543.1"/>
</dbReference>
<dbReference type="OrthoDB" id="9799749at2"/>
<evidence type="ECO:0000313" key="13">
    <source>
        <dbReference type="Proteomes" id="UP000434052"/>
    </source>
</evidence>
<dbReference type="EMBL" id="QMIF01000016">
    <property type="protein sequence ID" value="TVM31378.1"/>
    <property type="molecule type" value="Genomic_DNA"/>
</dbReference>
<evidence type="ECO:0000259" key="9">
    <source>
        <dbReference type="PROSITE" id="PS50903"/>
    </source>
</evidence>
<dbReference type="InterPro" id="IPR012347">
    <property type="entry name" value="Ferritin-like"/>
</dbReference>
<dbReference type="InterPro" id="IPR003251">
    <property type="entry name" value="Rr_diiron-bd_dom"/>
</dbReference>
<dbReference type="CDD" id="cd00729">
    <property type="entry name" value="rubredoxin_SM"/>
    <property type="match status" value="1"/>
</dbReference>
<dbReference type="CDD" id="cd01041">
    <property type="entry name" value="Rubrerythrin"/>
    <property type="match status" value="1"/>
</dbReference>
<dbReference type="Pfam" id="PF02915">
    <property type="entry name" value="Rubrerythrin"/>
    <property type="match status" value="1"/>
</dbReference>
<sequence length="194" mass="22520">MAQNKSIRGSQTEKNLMISFAGESQARNRYNYYAGKAKDEGFVQISNIFNETAEQERMHAKRFFSFLEGGDVMVEYEYPAAIIRGTYENLIAAAEGEHHENTTMYPGFAEVARQEGFTQVALLWEHVCNAETFHERRYRELAENIDKGRVFKRPEKQVWRCLKCGYLHEGTEPPNKCPACLHPQSYYELLCTNW</sequence>
<evidence type="ECO:0000256" key="8">
    <source>
        <dbReference type="ARBA" id="ARBA00069213"/>
    </source>
</evidence>